<keyword evidence="2" id="KW-1185">Reference proteome</keyword>
<dbReference type="Gene3D" id="2.140.10.30">
    <property type="entry name" value="Dipeptidylpeptidase IV, N-terminal domain"/>
    <property type="match status" value="1"/>
</dbReference>
<dbReference type="Proteomes" id="UP001497623">
    <property type="component" value="Unassembled WGS sequence"/>
</dbReference>
<evidence type="ECO:0000313" key="2">
    <source>
        <dbReference type="Proteomes" id="UP001497623"/>
    </source>
</evidence>
<evidence type="ECO:0000313" key="1">
    <source>
        <dbReference type="EMBL" id="CAL4099738.1"/>
    </source>
</evidence>
<organism evidence="1 2">
    <name type="scientific">Meganyctiphanes norvegica</name>
    <name type="common">Northern krill</name>
    <name type="synonym">Thysanopoda norvegica</name>
    <dbReference type="NCBI Taxonomy" id="48144"/>
    <lineage>
        <taxon>Eukaryota</taxon>
        <taxon>Metazoa</taxon>
        <taxon>Ecdysozoa</taxon>
        <taxon>Arthropoda</taxon>
        <taxon>Crustacea</taxon>
        <taxon>Multicrustacea</taxon>
        <taxon>Malacostraca</taxon>
        <taxon>Eumalacostraca</taxon>
        <taxon>Eucarida</taxon>
        <taxon>Euphausiacea</taxon>
        <taxon>Euphausiidae</taxon>
        <taxon>Meganyctiphanes</taxon>
    </lineage>
</organism>
<proteinExistence type="predicted"/>
<dbReference type="EMBL" id="CAXKWB010010972">
    <property type="protein sequence ID" value="CAL4099738.1"/>
    <property type="molecule type" value="Genomic_DNA"/>
</dbReference>
<accession>A0AAV2QUR4</accession>
<name>A0AAV2QUR4_MEGNR</name>
<gene>
    <name evidence="1" type="ORF">MNOR_LOCUS16583</name>
</gene>
<feature type="non-terminal residue" evidence="1">
    <location>
        <position position="99"/>
    </location>
</feature>
<comment type="caution">
    <text evidence="1">The sequence shown here is derived from an EMBL/GenBank/DDBJ whole genome shotgun (WGS) entry which is preliminary data.</text>
</comment>
<feature type="non-terminal residue" evidence="1">
    <location>
        <position position="1"/>
    </location>
</feature>
<dbReference type="AlphaFoldDB" id="A0AAV2QUR4"/>
<protein>
    <submittedName>
        <fullName evidence="1">Uncharacterized protein</fullName>
    </submittedName>
</protein>
<reference evidence="1 2" key="1">
    <citation type="submission" date="2024-05" db="EMBL/GenBank/DDBJ databases">
        <authorList>
            <person name="Wallberg A."/>
        </authorList>
    </citation>
    <scope>NUCLEOTIDE SEQUENCE [LARGE SCALE GENOMIC DNA]</scope>
</reference>
<sequence>RVKSLQSNDARDQECLTCAINDTIRDCKHFTTFMESDNFDEVVLHCEGPSVPYTVVYSIPDNGIVFNLHNNEALQELSNSMAWPITETFKVPLDQTTTA</sequence>